<dbReference type="Pfam" id="PF09694">
    <property type="entry name" value="Gcw_chp"/>
    <property type="match status" value="1"/>
</dbReference>
<evidence type="ECO:0000313" key="2">
    <source>
        <dbReference type="EMBL" id="MBB5209035.1"/>
    </source>
</evidence>
<proteinExistence type="predicted"/>
<evidence type="ECO:0000313" key="3">
    <source>
        <dbReference type="Proteomes" id="UP000521199"/>
    </source>
</evidence>
<feature type="chain" id="PRO_5031484733" evidence="1">
    <location>
        <begin position="22"/>
        <end position="246"/>
    </location>
</feature>
<gene>
    <name evidence="2" type="ORF">HNQ52_002585</name>
</gene>
<dbReference type="RefSeq" id="WP_183961568.1">
    <property type="nucleotide sequence ID" value="NZ_JACHHP010000004.1"/>
</dbReference>
<feature type="signal peptide" evidence="1">
    <location>
        <begin position="1"/>
        <end position="21"/>
    </location>
</feature>
<keyword evidence="1" id="KW-0732">Signal</keyword>
<evidence type="ECO:0000256" key="1">
    <source>
        <dbReference type="SAM" id="SignalP"/>
    </source>
</evidence>
<comment type="caution">
    <text evidence="2">The sequence shown here is derived from an EMBL/GenBank/DDBJ whole genome shotgun (WGS) entry which is preliminary data.</text>
</comment>
<name>A0A7W8D6Y3_9GAMM</name>
<dbReference type="Proteomes" id="UP000521199">
    <property type="component" value="Unassembled WGS sequence"/>
</dbReference>
<dbReference type="InterPro" id="IPR010239">
    <property type="entry name" value="CHP02001"/>
</dbReference>
<dbReference type="AlphaFoldDB" id="A0A7W8D6Y3"/>
<reference evidence="2 3" key="1">
    <citation type="submission" date="2020-08" db="EMBL/GenBank/DDBJ databases">
        <title>Genomic Encyclopedia of Type Strains, Phase IV (KMG-IV): sequencing the most valuable type-strain genomes for metagenomic binning, comparative biology and taxonomic classification.</title>
        <authorList>
            <person name="Goeker M."/>
        </authorList>
    </citation>
    <scope>NUCLEOTIDE SEQUENCE [LARGE SCALE GENOMIC DNA]</scope>
    <source>
        <strain evidence="2 3">DSM 24163</strain>
    </source>
</reference>
<protein>
    <submittedName>
        <fullName evidence="2">Uncharacterized protein (TIGR02001 family)</fullName>
    </submittedName>
</protein>
<keyword evidence="3" id="KW-1185">Reference proteome</keyword>
<sequence>MRPTKTLLALLLCVPALPALAQDDESTGPFTFSGGAWALSDYVWRGVSQTQENPAFQAEFSVAHESGFYVGAWATTVDFTPAGAEDDGIDYELDTYVGWAGDLTDTLSLDLTFTRLIYPGYNEGYDYNFNEFSAALGFAENYTATVVYSDDAINLGGSAVYYNLAGEWELGDSGFALGAAIGHYDLDDALDDSYEDYMVSLSRGFGPVSASLMYTDTSGYSDLLAEGLGDASLADGRVALMVGVEF</sequence>
<organism evidence="2 3">
    <name type="scientific">Chiayiivirga flava</name>
    <dbReference type="NCBI Taxonomy" id="659595"/>
    <lineage>
        <taxon>Bacteria</taxon>
        <taxon>Pseudomonadati</taxon>
        <taxon>Pseudomonadota</taxon>
        <taxon>Gammaproteobacteria</taxon>
        <taxon>Lysobacterales</taxon>
        <taxon>Lysobacteraceae</taxon>
        <taxon>Chiayiivirga</taxon>
    </lineage>
</organism>
<accession>A0A7W8D6Y3</accession>
<dbReference type="NCBIfam" id="TIGR02001">
    <property type="entry name" value="gcw_chp"/>
    <property type="match status" value="1"/>
</dbReference>
<dbReference type="EMBL" id="JACHHP010000004">
    <property type="protein sequence ID" value="MBB5209035.1"/>
    <property type="molecule type" value="Genomic_DNA"/>
</dbReference>